<comment type="function">
    <text evidence="3 12">Involved in coproporphyrin-dependent heme b biosynthesis. Catalyzes the oxidation of coproporphyrinogen III to coproporphyrin III.</text>
</comment>
<evidence type="ECO:0000256" key="13">
    <source>
        <dbReference type="SAM" id="MobiDB-lite"/>
    </source>
</evidence>
<keyword evidence="8 12" id="KW-0285">Flavoprotein</keyword>
<evidence type="ECO:0000256" key="4">
    <source>
        <dbReference type="ARBA" id="ARBA00004744"/>
    </source>
</evidence>
<dbReference type="EC" id="1.3.3.15" evidence="6 12"/>
<dbReference type="SUPFAM" id="SSF51905">
    <property type="entry name" value="FAD/NAD(P)-binding domain"/>
    <property type="match status" value="1"/>
</dbReference>
<dbReference type="EMBL" id="BAAANO010000013">
    <property type="protein sequence ID" value="GAA2006041.1"/>
    <property type="molecule type" value="Genomic_DNA"/>
</dbReference>
<evidence type="ECO:0000259" key="14">
    <source>
        <dbReference type="Pfam" id="PF01593"/>
    </source>
</evidence>
<evidence type="ECO:0000256" key="5">
    <source>
        <dbReference type="ARBA" id="ARBA00008310"/>
    </source>
</evidence>
<evidence type="ECO:0000256" key="9">
    <source>
        <dbReference type="ARBA" id="ARBA00022827"/>
    </source>
</evidence>
<evidence type="ECO:0000256" key="2">
    <source>
        <dbReference type="ARBA" id="ARBA00001974"/>
    </source>
</evidence>
<dbReference type="InterPro" id="IPR050464">
    <property type="entry name" value="Zeta_carotene_desat/Oxidored"/>
</dbReference>
<evidence type="ECO:0000313" key="16">
    <source>
        <dbReference type="Proteomes" id="UP001500755"/>
    </source>
</evidence>
<organism evidence="15 16">
    <name type="scientific">Brevibacterium samyangense</name>
    <dbReference type="NCBI Taxonomy" id="366888"/>
    <lineage>
        <taxon>Bacteria</taxon>
        <taxon>Bacillati</taxon>
        <taxon>Actinomycetota</taxon>
        <taxon>Actinomycetes</taxon>
        <taxon>Micrococcales</taxon>
        <taxon>Brevibacteriaceae</taxon>
        <taxon>Brevibacterium</taxon>
    </lineage>
</organism>
<evidence type="ECO:0000256" key="3">
    <source>
        <dbReference type="ARBA" id="ARBA00002185"/>
    </source>
</evidence>
<dbReference type="InterPro" id="IPR004572">
    <property type="entry name" value="Protoporphyrinogen_oxidase"/>
</dbReference>
<comment type="subcellular location">
    <subcellularLocation>
        <location evidence="12">Cytoplasm</location>
    </subcellularLocation>
</comment>
<dbReference type="Gene3D" id="3.50.50.60">
    <property type="entry name" value="FAD/NAD(P)-binding domain"/>
    <property type="match status" value="1"/>
</dbReference>
<evidence type="ECO:0000256" key="6">
    <source>
        <dbReference type="ARBA" id="ARBA00012402"/>
    </source>
</evidence>
<comment type="catalytic activity">
    <reaction evidence="1">
        <text>coproporphyrinogen III + 3 O2 = coproporphyrin III + 3 H2O2</text>
        <dbReference type="Rhea" id="RHEA:43436"/>
        <dbReference type="ChEBI" id="CHEBI:15379"/>
        <dbReference type="ChEBI" id="CHEBI:16240"/>
        <dbReference type="ChEBI" id="CHEBI:57309"/>
        <dbReference type="ChEBI" id="CHEBI:131725"/>
        <dbReference type="EC" id="1.3.3.15"/>
    </reaction>
    <physiologicalReaction direction="left-to-right" evidence="1">
        <dbReference type="Rhea" id="RHEA:43437"/>
    </physiologicalReaction>
</comment>
<keyword evidence="12" id="KW-0963">Cytoplasm</keyword>
<evidence type="ECO:0000313" key="15">
    <source>
        <dbReference type="EMBL" id="GAA2006041.1"/>
    </source>
</evidence>
<dbReference type="InterPro" id="IPR002937">
    <property type="entry name" value="Amino_oxidase"/>
</dbReference>
<protein>
    <recommendedName>
        <fullName evidence="7 12">Coproporphyrinogen III oxidase</fullName>
        <ecNumber evidence="6 12">1.3.3.15</ecNumber>
    </recommendedName>
</protein>
<comment type="cofactor">
    <cofactor evidence="2 12">
        <name>FAD</name>
        <dbReference type="ChEBI" id="CHEBI:57692"/>
    </cofactor>
</comment>
<keyword evidence="9 12" id="KW-0274">FAD</keyword>
<evidence type="ECO:0000256" key="12">
    <source>
        <dbReference type="RuleBase" id="RU364052"/>
    </source>
</evidence>
<evidence type="ECO:0000256" key="7">
    <source>
        <dbReference type="ARBA" id="ARBA00019046"/>
    </source>
</evidence>
<keyword evidence="10 12" id="KW-0560">Oxidoreductase</keyword>
<name>A0ABP5EUS0_9MICO</name>
<comment type="similarity">
    <text evidence="5 12">Belongs to the protoporphyrinogen/coproporphyrinogen oxidase family. Coproporphyrinogen III oxidase subfamily.</text>
</comment>
<evidence type="ECO:0000256" key="10">
    <source>
        <dbReference type="ARBA" id="ARBA00023002"/>
    </source>
</evidence>
<dbReference type="Gene3D" id="3.90.660.20">
    <property type="entry name" value="Protoporphyrinogen oxidase, mitochondrial, domain 2"/>
    <property type="match status" value="1"/>
</dbReference>
<sequence>MRALVVGGGISGLTAAHRLLRAVPDAEVTVIERRGRLGGLLKSSTLGGVAPEGADIGAEASLFVRPETRALAAELGLEAVFPDPAQSSQIFAHGRMHAMPKGTLMGVPADPDALAGLLPDVDLDRVRNETLTPPAEGDASVGEFLAARLGDALVDAVVDPLLGGVYAGRCRDLSLAATVPALLPALHDGTSVLGRVAEVQEQRRASGSGARGPGANVPGSQANGAPPVFMSLPGGIARIVDALAVAITAAGGRIRTSTAAKSLARTEDGWCLGVTDVTGSTDSADAMPGPSEELGADLVVLAVPAFVSAPLLAGVGDPALRSIAEELSGIEYASSAVVTAVIDTAEAPLTGSGFLVPPVEPAFIKASTFASAKWPWLAAGLPADTAVVRMSVGRFGDTAWADLPDEELAARALEDWRRITGRTAPARHVEVQRWEDALPQYFPGHLEASARIDAQLAPVPGLALVGNVHEGVGIPACLARAESEITRVLGTQNTHR</sequence>
<dbReference type="SUPFAM" id="SSF54373">
    <property type="entry name" value="FAD-linked reductases, C-terminal domain"/>
    <property type="match status" value="1"/>
</dbReference>
<dbReference type="NCBIfam" id="TIGR00562">
    <property type="entry name" value="proto_IX_ox"/>
    <property type="match status" value="1"/>
</dbReference>
<dbReference type="PANTHER" id="PTHR42923">
    <property type="entry name" value="PROTOPORPHYRINOGEN OXIDASE"/>
    <property type="match status" value="1"/>
</dbReference>
<dbReference type="PRINTS" id="PR00419">
    <property type="entry name" value="ADXRDTASE"/>
</dbReference>
<dbReference type="Proteomes" id="UP001500755">
    <property type="component" value="Unassembled WGS sequence"/>
</dbReference>
<proteinExistence type="inferred from homology"/>
<dbReference type="Pfam" id="PF01593">
    <property type="entry name" value="Amino_oxidase"/>
    <property type="match status" value="1"/>
</dbReference>
<accession>A0ABP5EUS0</accession>
<keyword evidence="11 12" id="KW-0350">Heme biosynthesis</keyword>
<gene>
    <name evidence="15" type="primary">hemG</name>
    <name evidence="15" type="ORF">GCM10009755_14980</name>
</gene>
<evidence type="ECO:0000256" key="1">
    <source>
        <dbReference type="ARBA" id="ARBA00001755"/>
    </source>
</evidence>
<keyword evidence="16" id="KW-1185">Reference proteome</keyword>
<dbReference type="RefSeq" id="WP_344308417.1">
    <property type="nucleotide sequence ID" value="NZ_BAAANO010000013.1"/>
</dbReference>
<comment type="caution">
    <text evidence="15">The sequence shown here is derived from an EMBL/GenBank/DDBJ whole genome shotgun (WGS) entry which is preliminary data.</text>
</comment>
<evidence type="ECO:0000256" key="11">
    <source>
        <dbReference type="ARBA" id="ARBA00023133"/>
    </source>
</evidence>
<feature type="region of interest" description="Disordered" evidence="13">
    <location>
        <begin position="200"/>
        <end position="223"/>
    </location>
</feature>
<dbReference type="PANTHER" id="PTHR42923:SF3">
    <property type="entry name" value="PROTOPORPHYRINOGEN OXIDASE"/>
    <property type="match status" value="1"/>
</dbReference>
<dbReference type="Gene3D" id="1.10.3110.10">
    <property type="entry name" value="protoporphyrinogen ix oxidase, domain 3"/>
    <property type="match status" value="1"/>
</dbReference>
<comment type="pathway">
    <text evidence="4 12">Porphyrin-containing compound metabolism; protoheme biosynthesis.</text>
</comment>
<reference evidence="16" key="1">
    <citation type="journal article" date="2019" name="Int. J. Syst. Evol. Microbiol.">
        <title>The Global Catalogue of Microorganisms (GCM) 10K type strain sequencing project: providing services to taxonomists for standard genome sequencing and annotation.</title>
        <authorList>
            <consortium name="The Broad Institute Genomics Platform"/>
            <consortium name="The Broad Institute Genome Sequencing Center for Infectious Disease"/>
            <person name="Wu L."/>
            <person name="Ma J."/>
        </authorList>
    </citation>
    <scope>NUCLEOTIDE SEQUENCE [LARGE SCALE GENOMIC DNA]</scope>
    <source>
        <strain evidence="16">JCM 14546</strain>
    </source>
</reference>
<evidence type="ECO:0000256" key="8">
    <source>
        <dbReference type="ARBA" id="ARBA00022630"/>
    </source>
</evidence>
<feature type="domain" description="Amine oxidase" evidence="14">
    <location>
        <begin position="10"/>
        <end position="479"/>
    </location>
</feature>
<dbReference type="InterPro" id="IPR036188">
    <property type="entry name" value="FAD/NAD-bd_sf"/>
</dbReference>